<feature type="domain" description="SsuA/THI5-like" evidence="4">
    <location>
        <begin position="20"/>
        <end position="231"/>
    </location>
</feature>
<comment type="caution">
    <text evidence="5">The sequence shown here is derived from an EMBL/GenBank/DDBJ whole genome shotgun (WGS) entry which is preliminary data.</text>
</comment>
<evidence type="ECO:0000313" key="5">
    <source>
        <dbReference type="EMBL" id="OQP33313.1"/>
    </source>
</evidence>
<name>A0A1V9DHN1_9GAMM</name>
<dbReference type="GO" id="GO:0042597">
    <property type="term" value="C:periplasmic space"/>
    <property type="evidence" value="ECO:0007669"/>
    <property type="project" value="UniProtKB-SubCell"/>
</dbReference>
<dbReference type="SUPFAM" id="SSF53850">
    <property type="entry name" value="Periplasmic binding protein-like II"/>
    <property type="match status" value="1"/>
</dbReference>
<dbReference type="InterPro" id="IPR015168">
    <property type="entry name" value="SsuA/THI5"/>
</dbReference>
<evidence type="ECO:0000313" key="6">
    <source>
        <dbReference type="Proteomes" id="UP000192769"/>
    </source>
</evidence>
<sequence>MHRLTFNQGDASESRIYYCAHYLADSLGFFAAEQLQVTFTTSASGGHTVQGGQVPAVLRRDADLTLGGPMVVMKHFQQHGAELQCFCASVAANPWFLAAAQAQPDFKLHNLRGKRVLDVGNVGTATLTFRWLLAQHGLQHQVEVIAGSGDRAQDFAAVAAGDVDYALHAMHMLAPAIAAGELRSVASLATLCGKVPWSAYIARADVLAAKREAFAAFSRAVNQALAWMASHEAIELAMHVQRYYPGYPPEALIAGLAAYQQSQVFAPDSQIPQAEFNHFSQLLRDIGWLDPSQPVPYDALVTQAGVER</sequence>
<evidence type="ECO:0000256" key="1">
    <source>
        <dbReference type="ARBA" id="ARBA00004418"/>
    </source>
</evidence>
<dbReference type="Pfam" id="PF09084">
    <property type="entry name" value="NMT1"/>
    <property type="match status" value="1"/>
</dbReference>
<organism evidence="5 6">
    <name type="scientific">Pantoea latae</name>
    <dbReference type="NCBI Taxonomy" id="1964541"/>
    <lineage>
        <taxon>Bacteria</taxon>
        <taxon>Pseudomonadati</taxon>
        <taxon>Pseudomonadota</taxon>
        <taxon>Gammaproteobacteria</taxon>
        <taxon>Enterobacterales</taxon>
        <taxon>Erwiniaceae</taxon>
        <taxon>Pantoea</taxon>
    </lineage>
</organism>
<dbReference type="EMBL" id="MWUE01000017">
    <property type="protein sequence ID" value="OQP33313.1"/>
    <property type="molecule type" value="Genomic_DNA"/>
</dbReference>
<comment type="subcellular location">
    <subcellularLocation>
        <location evidence="1">Periplasm</location>
    </subcellularLocation>
</comment>
<comment type="similarity">
    <text evidence="2">Belongs to the bacterial solute-binding protein SsuA/TauA family.</text>
</comment>
<evidence type="ECO:0000256" key="2">
    <source>
        <dbReference type="ARBA" id="ARBA00010742"/>
    </source>
</evidence>
<dbReference type="AlphaFoldDB" id="A0A1V9DHN1"/>
<evidence type="ECO:0000256" key="3">
    <source>
        <dbReference type="ARBA" id="ARBA00022729"/>
    </source>
</evidence>
<dbReference type="RefSeq" id="WP_081139566.1">
    <property type="nucleotide sequence ID" value="NZ_MWUE01000017.1"/>
</dbReference>
<protein>
    <submittedName>
        <fullName evidence="5">Nitrate ABC transporter substrate-binding protein</fullName>
    </submittedName>
</protein>
<keyword evidence="6" id="KW-1185">Reference proteome</keyword>
<gene>
    <name evidence="5" type="ORF">B2J69_12245</name>
</gene>
<dbReference type="Gene3D" id="3.40.190.10">
    <property type="entry name" value="Periplasmic binding protein-like II"/>
    <property type="match status" value="2"/>
</dbReference>
<reference evidence="5 6" key="1">
    <citation type="submission" date="2017-02" db="EMBL/GenBank/DDBJ databases">
        <title>Whole genome shotgun sequence of Pantoea agglomerans strain AS1 isolated from a cycad, Zamia floridana in Central Florida, USA.</title>
        <authorList>
            <person name="Lata P."/>
            <person name="Govindarajan S."/>
            <person name="Qi F."/>
            <person name="Li J.-L."/>
            <person name="Maurya S.K."/>
            <person name="Sahoo M.K."/>
        </authorList>
    </citation>
    <scope>NUCLEOTIDE SEQUENCE [LARGE SCALE GENOMIC DNA]</scope>
    <source>
        <strain evidence="5 6">AS1</strain>
    </source>
</reference>
<dbReference type="PANTHER" id="PTHR30024">
    <property type="entry name" value="ALIPHATIC SULFONATES-BINDING PROTEIN-RELATED"/>
    <property type="match status" value="1"/>
</dbReference>
<dbReference type="Proteomes" id="UP000192769">
    <property type="component" value="Unassembled WGS sequence"/>
</dbReference>
<dbReference type="PANTHER" id="PTHR30024:SF47">
    <property type="entry name" value="TAURINE-BINDING PERIPLASMIC PROTEIN"/>
    <property type="match status" value="1"/>
</dbReference>
<proteinExistence type="inferred from homology"/>
<keyword evidence="3" id="KW-0732">Signal</keyword>
<evidence type="ECO:0000259" key="4">
    <source>
        <dbReference type="Pfam" id="PF09084"/>
    </source>
</evidence>
<accession>A0A1V9DHN1</accession>
<dbReference type="OrthoDB" id="6531500at2"/>